<keyword evidence="8" id="KW-1185">Reference proteome</keyword>
<proteinExistence type="inferred from homology"/>
<dbReference type="PIRSF" id="PIRSF005715">
    <property type="entry name" value="VPS45_Sec1"/>
    <property type="match status" value="1"/>
</dbReference>
<name>A0A443S7T5_9ACAR</name>
<comment type="caution">
    <text evidence="7">The sequence shown here is derived from an EMBL/GenBank/DDBJ whole genome shotgun (WGS) entry which is preliminary data.</text>
</comment>
<dbReference type="Gene3D" id="3.40.50.2060">
    <property type="match status" value="1"/>
</dbReference>
<evidence type="ECO:0000256" key="3">
    <source>
        <dbReference type="ARBA" id="ARBA00022448"/>
    </source>
</evidence>
<reference evidence="7 8" key="1">
    <citation type="journal article" date="2018" name="Gigascience">
        <title>Genomes of trombidid mites reveal novel predicted allergens and laterally-transferred genes associated with secondary metabolism.</title>
        <authorList>
            <person name="Dong X."/>
            <person name="Chaisiri K."/>
            <person name="Xia D."/>
            <person name="Armstrong S.D."/>
            <person name="Fang Y."/>
            <person name="Donnelly M.J."/>
            <person name="Kadowaki T."/>
            <person name="McGarry J.W."/>
            <person name="Darby A.C."/>
            <person name="Makepeace B.L."/>
        </authorList>
    </citation>
    <scope>NUCLEOTIDE SEQUENCE [LARGE SCALE GENOMIC DNA]</scope>
    <source>
        <strain evidence="7">UoL-UT</strain>
    </source>
</reference>
<dbReference type="InterPro" id="IPR001619">
    <property type="entry name" value="Sec1-like"/>
</dbReference>
<dbReference type="GO" id="GO:0016192">
    <property type="term" value="P:vesicle-mediated transport"/>
    <property type="evidence" value="ECO:0007669"/>
    <property type="project" value="InterPro"/>
</dbReference>
<evidence type="ECO:0000313" key="7">
    <source>
        <dbReference type="EMBL" id="RWS23563.1"/>
    </source>
</evidence>
<accession>A0A443S7T5</accession>
<organism evidence="7 8">
    <name type="scientific">Leptotrombidium deliense</name>
    <dbReference type="NCBI Taxonomy" id="299467"/>
    <lineage>
        <taxon>Eukaryota</taxon>
        <taxon>Metazoa</taxon>
        <taxon>Ecdysozoa</taxon>
        <taxon>Arthropoda</taxon>
        <taxon>Chelicerata</taxon>
        <taxon>Arachnida</taxon>
        <taxon>Acari</taxon>
        <taxon>Acariformes</taxon>
        <taxon>Trombidiformes</taxon>
        <taxon>Prostigmata</taxon>
        <taxon>Anystina</taxon>
        <taxon>Parasitengona</taxon>
        <taxon>Trombiculoidea</taxon>
        <taxon>Trombiculidae</taxon>
        <taxon>Leptotrombidium</taxon>
    </lineage>
</organism>
<dbReference type="InterPro" id="IPR036045">
    <property type="entry name" value="Sec1-like_sf"/>
</dbReference>
<evidence type="ECO:0000256" key="6">
    <source>
        <dbReference type="ARBA" id="ARBA00073001"/>
    </source>
</evidence>
<gene>
    <name evidence="7" type="ORF">B4U80_01138</name>
</gene>
<dbReference type="PANTHER" id="PTHR11679">
    <property type="entry name" value="VESICLE PROTEIN SORTING-ASSOCIATED"/>
    <property type="match status" value="1"/>
</dbReference>
<dbReference type="Gene3D" id="3.90.830.10">
    <property type="entry name" value="Syntaxin Binding Protein 1, Chain A, domain 2"/>
    <property type="match status" value="1"/>
</dbReference>
<evidence type="ECO:0000256" key="2">
    <source>
        <dbReference type="ARBA" id="ARBA00009884"/>
    </source>
</evidence>
<dbReference type="InterPro" id="IPR043127">
    <property type="entry name" value="Sec-1-like_dom3a"/>
</dbReference>
<dbReference type="EMBL" id="NCKV01006238">
    <property type="protein sequence ID" value="RWS23563.1"/>
    <property type="molecule type" value="Genomic_DNA"/>
</dbReference>
<dbReference type="VEuPathDB" id="VectorBase:LDEU008477"/>
<dbReference type="Gene3D" id="1.25.40.60">
    <property type="match status" value="1"/>
</dbReference>
<evidence type="ECO:0000256" key="5">
    <source>
        <dbReference type="ARBA" id="ARBA00023136"/>
    </source>
</evidence>
<dbReference type="FunFam" id="3.90.830.10:FF:000002">
    <property type="entry name" value="Vacuolar protein sorting-associated protein 45"/>
    <property type="match status" value="1"/>
</dbReference>
<evidence type="ECO:0000256" key="1">
    <source>
        <dbReference type="ARBA" id="ARBA00004184"/>
    </source>
</evidence>
<dbReference type="GO" id="GO:0012505">
    <property type="term" value="C:endomembrane system"/>
    <property type="evidence" value="ECO:0007669"/>
    <property type="project" value="UniProtKB-SubCell"/>
</dbReference>
<dbReference type="Gene3D" id="3.40.50.1910">
    <property type="match status" value="1"/>
</dbReference>
<dbReference type="InterPro" id="IPR043154">
    <property type="entry name" value="Sec-1-like_dom1"/>
</dbReference>
<dbReference type="Proteomes" id="UP000288716">
    <property type="component" value="Unassembled WGS sequence"/>
</dbReference>
<comment type="similarity">
    <text evidence="2">Belongs to the STXBP/unc-18/SEC1 family.</text>
</comment>
<keyword evidence="4" id="KW-0653">Protein transport</keyword>
<dbReference type="STRING" id="299467.A0A443S7T5"/>
<dbReference type="GO" id="GO:0015031">
    <property type="term" value="P:protein transport"/>
    <property type="evidence" value="ECO:0007669"/>
    <property type="project" value="UniProtKB-KW"/>
</dbReference>
<keyword evidence="5" id="KW-0472">Membrane</keyword>
<evidence type="ECO:0000313" key="8">
    <source>
        <dbReference type="Proteomes" id="UP000288716"/>
    </source>
</evidence>
<dbReference type="Pfam" id="PF00995">
    <property type="entry name" value="Sec1"/>
    <property type="match status" value="1"/>
</dbReference>
<dbReference type="SUPFAM" id="SSF56815">
    <property type="entry name" value="Sec1/munc18-like (SM) proteins"/>
    <property type="match status" value="1"/>
</dbReference>
<comment type="subcellular location">
    <subcellularLocation>
        <location evidence="1">Endomembrane system</location>
        <topology evidence="1">Peripheral membrane protein</topology>
    </subcellularLocation>
</comment>
<protein>
    <recommendedName>
        <fullName evidence="6">Vacuolar protein sorting-associated protein 45</fullName>
    </recommendedName>
</protein>
<dbReference type="OrthoDB" id="10266265at2759"/>
<keyword evidence="3" id="KW-0813">Transport</keyword>
<evidence type="ECO:0000256" key="4">
    <source>
        <dbReference type="ARBA" id="ARBA00022927"/>
    </source>
</evidence>
<dbReference type="GO" id="GO:0031410">
    <property type="term" value="C:cytoplasmic vesicle"/>
    <property type="evidence" value="ECO:0007669"/>
    <property type="project" value="UniProtKB-ARBA"/>
</dbReference>
<dbReference type="AlphaFoldDB" id="A0A443S7T5"/>
<sequence>MDVVHSVKLYLNRMIEECGVGLKVLLMDKETTSIVSVVFTQSAMLAKEVYLFERIDRCHLLENMKYLKCIVFVRPTRENMNHLCRELRSPKFGQYFIYFSNIISKTDVKMLAECDEYEVVRDIQEFYCDFIAVSPHLMSLNLSDGCYHGTLWKPECLERSVEGIISCLLALRKYPTIRYQSSSTMCQKLAERVKHVLNKEGSLFNFKSSNYTGDTNIIPPVLLILDRRSDVVTPLLNQWTYQAMLHELLTINNNRINLSEVPTVSKEMKEVVLSAEHDEFYEQNMYLNYGEIGANIKALMEEFQTKTKSQQKVETISDMKAFIEQYPQFKKMSGTVSKHVTLIGELSRLITAFSLFEVSEAEQELACQSNHSESLKKVRRLISSENVRFIDALRLVLLYALRYEKQSNSDLYGLTETLKKRAPHEGNPSKIVKQMLKFNLKNQSQNASDLLTTENMKSFTKNMIKGLKGVENIYTQHSPMVKEVIEELAKGRLKASQYPYLGTVQLTEKPLEIVVFMIGGMTYEESLAVHQLNKCLGGAKVILCSTSIHNFSSFLNEVQNAATNISTVSSSSDF</sequence>
<dbReference type="InterPro" id="IPR027482">
    <property type="entry name" value="Sec1-like_dom2"/>
</dbReference>